<dbReference type="EMBL" id="ATLV01023187">
    <property type="status" value="NOT_ANNOTATED_CDS"/>
    <property type="molecule type" value="Genomic_DNA"/>
</dbReference>
<sequence length="152" mass="16731">MDEQICWIVPLVWAIAFTPDGSIATKHCSHARVSVFKERRLVSTDNRKGKMDWLRPDATSSQAACERCMKLEHDHLWNRVPGRVENGAVGVGRTLTNVGNRRECPDAPANLGHPMQGCGSPHLVRNLCDKAKGHRTNWRKATGGGGLVEATP</sequence>
<dbReference type="VEuPathDB" id="VectorBase:ASIC016811"/>
<reference evidence="2" key="2">
    <citation type="submission" date="2020-05" db="UniProtKB">
        <authorList>
            <consortium name="EnsemblMetazoa"/>
        </authorList>
    </citation>
    <scope>IDENTIFICATION</scope>
</reference>
<dbReference type="Proteomes" id="UP000030765">
    <property type="component" value="Unassembled WGS sequence"/>
</dbReference>
<dbReference type="EnsemblMetazoa" id="ASIC016811-RA">
    <property type="protein sequence ID" value="ASIC016811-PA"/>
    <property type="gene ID" value="ASIC016811"/>
</dbReference>
<gene>
    <name evidence="1" type="ORF">ZHAS_00016811</name>
</gene>
<dbReference type="AlphaFoldDB" id="A0A084WE72"/>
<name>A0A084WE72_ANOSI</name>
<evidence type="ECO:0000313" key="2">
    <source>
        <dbReference type="EnsemblMetazoa" id="ASIC016811-PA"/>
    </source>
</evidence>
<keyword evidence="3" id="KW-1185">Reference proteome</keyword>
<proteinExistence type="predicted"/>
<organism evidence="1">
    <name type="scientific">Anopheles sinensis</name>
    <name type="common">Mosquito</name>
    <dbReference type="NCBI Taxonomy" id="74873"/>
    <lineage>
        <taxon>Eukaryota</taxon>
        <taxon>Metazoa</taxon>
        <taxon>Ecdysozoa</taxon>
        <taxon>Arthropoda</taxon>
        <taxon>Hexapoda</taxon>
        <taxon>Insecta</taxon>
        <taxon>Pterygota</taxon>
        <taxon>Neoptera</taxon>
        <taxon>Endopterygota</taxon>
        <taxon>Diptera</taxon>
        <taxon>Nematocera</taxon>
        <taxon>Culicoidea</taxon>
        <taxon>Culicidae</taxon>
        <taxon>Anophelinae</taxon>
        <taxon>Anopheles</taxon>
    </lineage>
</organism>
<protein>
    <submittedName>
        <fullName evidence="1 2">(Myosin heavy-chain) kinase</fullName>
    </submittedName>
</protein>
<keyword evidence="1" id="KW-0418">Kinase</keyword>
<dbReference type="GO" id="GO:0016301">
    <property type="term" value="F:kinase activity"/>
    <property type="evidence" value="ECO:0007669"/>
    <property type="project" value="UniProtKB-KW"/>
</dbReference>
<evidence type="ECO:0000313" key="3">
    <source>
        <dbReference type="Proteomes" id="UP000030765"/>
    </source>
</evidence>
<accession>A0A084WE72</accession>
<evidence type="ECO:0000313" key="1">
    <source>
        <dbReference type="EMBL" id="KFB48516.1"/>
    </source>
</evidence>
<dbReference type="EMBL" id="KE525341">
    <property type="protein sequence ID" value="KFB48516.1"/>
    <property type="molecule type" value="Genomic_DNA"/>
</dbReference>
<keyword evidence="1" id="KW-0808">Transferase</keyword>
<reference evidence="1 3" key="1">
    <citation type="journal article" date="2014" name="BMC Genomics">
        <title>Genome sequence of Anopheles sinensis provides insight into genetics basis of mosquito competence for malaria parasites.</title>
        <authorList>
            <person name="Zhou D."/>
            <person name="Zhang D."/>
            <person name="Ding G."/>
            <person name="Shi L."/>
            <person name="Hou Q."/>
            <person name="Ye Y."/>
            <person name="Xu Y."/>
            <person name="Zhou H."/>
            <person name="Xiong C."/>
            <person name="Li S."/>
            <person name="Yu J."/>
            <person name="Hong S."/>
            <person name="Yu X."/>
            <person name="Zou P."/>
            <person name="Chen C."/>
            <person name="Chang X."/>
            <person name="Wang W."/>
            <person name="Lv Y."/>
            <person name="Sun Y."/>
            <person name="Ma L."/>
            <person name="Shen B."/>
            <person name="Zhu C."/>
        </authorList>
    </citation>
    <scope>NUCLEOTIDE SEQUENCE [LARGE SCALE GENOMIC DNA]</scope>
</reference>